<evidence type="ECO:0000259" key="13">
    <source>
        <dbReference type="PROSITE" id="PS50011"/>
    </source>
</evidence>
<dbReference type="GO" id="GO:0034389">
    <property type="term" value="P:lipid droplet organization"/>
    <property type="evidence" value="ECO:0007669"/>
    <property type="project" value="EnsemblMetazoa"/>
</dbReference>
<dbReference type="OrthoDB" id="192887at2759"/>
<evidence type="ECO:0000256" key="5">
    <source>
        <dbReference type="ARBA" id="ARBA00022777"/>
    </source>
</evidence>
<dbReference type="GO" id="GO:0005635">
    <property type="term" value="C:nuclear envelope"/>
    <property type="evidence" value="ECO:0007669"/>
    <property type="project" value="EnsemblMetazoa"/>
</dbReference>
<dbReference type="FunFam" id="3.30.200.20:FF:000166">
    <property type="entry name" value="Mitogen-activated protein kinase"/>
    <property type="match status" value="1"/>
</dbReference>
<keyword evidence="10" id="KW-0460">Magnesium</keyword>
<dbReference type="EC" id="2.7.11.24" evidence="1 10"/>
<protein>
    <recommendedName>
        <fullName evidence="1 10">Mitogen-activated protein kinase</fullName>
        <ecNumber evidence="1 10">2.7.11.24</ecNumber>
    </recommendedName>
</protein>
<evidence type="ECO:0000256" key="7">
    <source>
        <dbReference type="ARBA" id="ARBA00047592"/>
    </source>
</evidence>
<evidence type="ECO:0000313" key="15">
    <source>
        <dbReference type="Proteomes" id="UP000001070"/>
    </source>
</evidence>
<dbReference type="SUPFAM" id="SSF56112">
    <property type="entry name" value="Protein kinase-like (PK-like)"/>
    <property type="match status" value="1"/>
</dbReference>
<keyword evidence="4 9" id="KW-0547">Nucleotide-binding</keyword>
<feature type="region of interest" description="Disordered" evidence="12">
    <location>
        <begin position="801"/>
        <end position="838"/>
    </location>
</feature>
<dbReference type="GO" id="GO:0004707">
    <property type="term" value="F:MAP kinase activity"/>
    <property type="evidence" value="ECO:0007669"/>
    <property type="project" value="UniProtKB-EC"/>
</dbReference>
<dbReference type="GO" id="GO:0106310">
    <property type="term" value="F:protein serine kinase activity"/>
    <property type="evidence" value="ECO:0007669"/>
    <property type="project" value="RHEA"/>
</dbReference>
<dbReference type="Proteomes" id="UP000001070">
    <property type="component" value="Unassembled WGS sequence"/>
</dbReference>
<feature type="region of interest" description="Disordered" evidence="12">
    <location>
        <begin position="544"/>
        <end position="650"/>
    </location>
</feature>
<dbReference type="Gene3D" id="3.30.200.20">
    <property type="entry name" value="Phosphorylase Kinase, domain 1"/>
    <property type="match status" value="1"/>
</dbReference>
<dbReference type="GO" id="GO:0036064">
    <property type="term" value="C:ciliary basal body"/>
    <property type="evidence" value="ECO:0007669"/>
    <property type="project" value="EnsemblMetazoa"/>
</dbReference>
<evidence type="ECO:0000256" key="4">
    <source>
        <dbReference type="ARBA" id="ARBA00022741"/>
    </source>
</evidence>
<dbReference type="InParanoid" id="B4JL67"/>
<dbReference type="GO" id="GO:0005524">
    <property type="term" value="F:ATP binding"/>
    <property type="evidence" value="ECO:0007669"/>
    <property type="project" value="UniProtKB-UniRule"/>
</dbReference>
<dbReference type="GO" id="GO:0050709">
    <property type="term" value="P:negative regulation of protein secretion"/>
    <property type="evidence" value="ECO:0007669"/>
    <property type="project" value="EnsemblMetazoa"/>
</dbReference>
<evidence type="ECO:0000256" key="8">
    <source>
        <dbReference type="ARBA" id="ARBA00048312"/>
    </source>
</evidence>
<feature type="compositionally biased region" description="Low complexity" evidence="12">
    <location>
        <begin position="565"/>
        <end position="586"/>
    </location>
</feature>
<dbReference type="PROSITE" id="PS01351">
    <property type="entry name" value="MAPK"/>
    <property type="match status" value="1"/>
</dbReference>
<keyword evidence="15" id="KW-1185">Reference proteome</keyword>
<organism evidence="15">
    <name type="scientific">Drosophila grimshawi</name>
    <name type="common">Hawaiian fruit fly</name>
    <name type="synonym">Idiomyia grimshawi</name>
    <dbReference type="NCBI Taxonomy" id="7222"/>
    <lineage>
        <taxon>Eukaryota</taxon>
        <taxon>Metazoa</taxon>
        <taxon>Ecdysozoa</taxon>
        <taxon>Arthropoda</taxon>
        <taxon>Hexapoda</taxon>
        <taxon>Insecta</taxon>
        <taxon>Pterygota</taxon>
        <taxon>Neoptera</taxon>
        <taxon>Endopterygota</taxon>
        <taxon>Diptera</taxon>
        <taxon>Brachycera</taxon>
        <taxon>Muscomorpha</taxon>
        <taxon>Ephydroidea</taxon>
        <taxon>Drosophilidae</taxon>
        <taxon>Drosophila</taxon>
        <taxon>Hawaiian Drosophila</taxon>
    </lineage>
</organism>
<dbReference type="HOGENOM" id="CLU_312910_0_0_1"/>
<dbReference type="PROSITE" id="PS00107">
    <property type="entry name" value="PROTEIN_KINASE_ATP"/>
    <property type="match status" value="1"/>
</dbReference>
<reference evidence="14 15" key="1">
    <citation type="journal article" date="2007" name="Nature">
        <title>Evolution of genes and genomes on the Drosophila phylogeny.</title>
        <authorList>
            <consortium name="Drosophila 12 Genomes Consortium"/>
            <person name="Clark A.G."/>
            <person name="Eisen M.B."/>
            <person name="Smith D.R."/>
            <person name="Bergman C.M."/>
            <person name="Oliver B."/>
            <person name="Markow T.A."/>
            <person name="Kaufman T.C."/>
            <person name="Kellis M."/>
            <person name="Gelbart W."/>
            <person name="Iyer V.N."/>
            <person name="Pollard D.A."/>
            <person name="Sackton T.B."/>
            <person name="Larracuente A.M."/>
            <person name="Singh N.D."/>
            <person name="Abad J.P."/>
            <person name="Abt D.N."/>
            <person name="Adryan B."/>
            <person name="Aguade M."/>
            <person name="Akashi H."/>
            <person name="Anderson W.W."/>
            <person name="Aquadro C.F."/>
            <person name="Ardell D.H."/>
            <person name="Arguello R."/>
            <person name="Artieri C.G."/>
            <person name="Barbash D.A."/>
            <person name="Barker D."/>
            <person name="Barsanti P."/>
            <person name="Batterham P."/>
            <person name="Batzoglou S."/>
            <person name="Begun D."/>
            <person name="Bhutkar A."/>
            <person name="Blanco E."/>
            <person name="Bosak S.A."/>
            <person name="Bradley R.K."/>
            <person name="Brand A.D."/>
            <person name="Brent M.R."/>
            <person name="Brooks A.N."/>
            <person name="Brown R.H."/>
            <person name="Butlin R.K."/>
            <person name="Caggese C."/>
            <person name="Calvi B.R."/>
            <person name="Bernardo de Carvalho A."/>
            <person name="Caspi A."/>
            <person name="Castrezana S."/>
            <person name="Celniker S.E."/>
            <person name="Chang J.L."/>
            <person name="Chapple C."/>
            <person name="Chatterji S."/>
            <person name="Chinwalla A."/>
            <person name="Civetta A."/>
            <person name="Clifton S.W."/>
            <person name="Comeron J.M."/>
            <person name="Costello J.C."/>
            <person name="Coyne J.A."/>
            <person name="Daub J."/>
            <person name="David R.G."/>
            <person name="Delcher A.L."/>
            <person name="Delehaunty K."/>
            <person name="Do C.B."/>
            <person name="Ebling H."/>
            <person name="Edwards K."/>
            <person name="Eickbush T."/>
            <person name="Evans J.D."/>
            <person name="Filipski A."/>
            <person name="Findeiss S."/>
            <person name="Freyhult E."/>
            <person name="Fulton L."/>
            <person name="Fulton R."/>
            <person name="Garcia A.C."/>
            <person name="Gardiner A."/>
            <person name="Garfield D.A."/>
            <person name="Garvin B.E."/>
            <person name="Gibson G."/>
            <person name="Gilbert D."/>
            <person name="Gnerre S."/>
            <person name="Godfrey J."/>
            <person name="Good R."/>
            <person name="Gotea V."/>
            <person name="Gravely B."/>
            <person name="Greenberg A.J."/>
            <person name="Griffiths-Jones S."/>
            <person name="Gross S."/>
            <person name="Guigo R."/>
            <person name="Gustafson E.A."/>
            <person name="Haerty W."/>
            <person name="Hahn M.W."/>
            <person name="Halligan D.L."/>
            <person name="Halpern A.L."/>
            <person name="Halter G.M."/>
            <person name="Han M.V."/>
            <person name="Heger A."/>
            <person name="Hillier L."/>
            <person name="Hinrichs A.S."/>
            <person name="Holmes I."/>
            <person name="Hoskins R.A."/>
            <person name="Hubisz M.J."/>
            <person name="Hultmark D."/>
            <person name="Huntley M.A."/>
            <person name="Jaffe D.B."/>
            <person name="Jagadeeshan S."/>
            <person name="Jeck W.R."/>
            <person name="Johnson J."/>
            <person name="Jones C.D."/>
            <person name="Jordan W.C."/>
            <person name="Karpen G.H."/>
            <person name="Kataoka E."/>
            <person name="Keightley P.D."/>
            <person name="Kheradpour P."/>
            <person name="Kirkness E.F."/>
            <person name="Koerich L.B."/>
            <person name="Kristiansen K."/>
            <person name="Kudrna D."/>
            <person name="Kulathinal R.J."/>
            <person name="Kumar S."/>
            <person name="Kwok R."/>
            <person name="Lander E."/>
            <person name="Langley C.H."/>
            <person name="Lapoint R."/>
            <person name="Lazzaro B.P."/>
            <person name="Lee S.J."/>
            <person name="Levesque L."/>
            <person name="Li R."/>
            <person name="Lin C.F."/>
            <person name="Lin M.F."/>
            <person name="Lindblad-Toh K."/>
            <person name="Llopart A."/>
            <person name="Long M."/>
            <person name="Low L."/>
            <person name="Lozovsky E."/>
            <person name="Lu J."/>
            <person name="Luo M."/>
            <person name="Machado C.A."/>
            <person name="Makalowski W."/>
            <person name="Marzo M."/>
            <person name="Matsuda M."/>
            <person name="Matzkin L."/>
            <person name="McAllister B."/>
            <person name="McBride C.S."/>
            <person name="McKernan B."/>
            <person name="McKernan K."/>
            <person name="Mendez-Lago M."/>
            <person name="Minx P."/>
            <person name="Mollenhauer M.U."/>
            <person name="Montooth K."/>
            <person name="Mount S.M."/>
            <person name="Mu X."/>
            <person name="Myers E."/>
            <person name="Negre B."/>
            <person name="Newfeld S."/>
            <person name="Nielsen R."/>
            <person name="Noor M.A."/>
            <person name="O'Grady P."/>
            <person name="Pachter L."/>
            <person name="Papaceit M."/>
            <person name="Parisi M.J."/>
            <person name="Parisi M."/>
            <person name="Parts L."/>
            <person name="Pedersen J.S."/>
            <person name="Pesole G."/>
            <person name="Phillippy A.M."/>
            <person name="Ponting C.P."/>
            <person name="Pop M."/>
            <person name="Porcelli D."/>
            <person name="Powell J.R."/>
            <person name="Prohaska S."/>
            <person name="Pruitt K."/>
            <person name="Puig M."/>
            <person name="Quesneville H."/>
            <person name="Ram K.R."/>
            <person name="Rand D."/>
            <person name="Rasmussen M.D."/>
            <person name="Reed L.K."/>
            <person name="Reenan R."/>
            <person name="Reily A."/>
            <person name="Remington K.A."/>
            <person name="Rieger T.T."/>
            <person name="Ritchie M.G."/>
            <person name="Robin C."/>
            <person name="Rogers Y.H."/>
            <person name="Rohde C."/>
            <person name="Rozas J."/>
            <person name="Rubenfield M.J."/>
            <person name="Ruiz A."/>
            <person name="Russo S."/>
            <person name="Salzberg S.L."/>
            <person name="Sanchez-Gracia A."/>
            <person name="Saranga D.J."/>
            <person name="Sato H."/>
            <person name="Schaeffer S.W."/>
            <person name="Schatz M.C."/>
            <person name="Schlenke T."/>
            <person name="Schwartz R."/>
            <person name="Segarra C."/>
            <person name="Singh R.S."/>
            <person name="Sirot L."/>
            <person name="Sirota M."/>
            <person name="Sisneros N.B."/>
            <person name="Smith C.D."/>
            <person name="Smith T.F."/>
            <person name="Spieth J."/>
            <person name="Stage D.E."/>
            <person name="Stark A."/>
            <person name="Stephan W."/>
            <person name="Strausberg R.L."/>
            <person name="Strempel S."/>
            <person name="Sturgill D."/>
            <person name="Sutton G."/>
            <person name="Sutton G.G."/>
            <person name="Tao W."/>
            <person name="Teichmann S."/>
            <person name="Tobari Y.N."/>
            <person name="Tomimura Y."/>
            <person name="Tsolas J.M."/>
            <person name="Valente V.L."/>
            <person name="Venter E."/>
            <person name="Venter J.C."/>
            <person name="Vicario S."/>
            <person name="Vieira F.G."/>
            <person name="Vilella A.J."/>
            <person name="Villasante A."/>
            <person name="Walenz B."/>
            <person name="Wang J."/>
            <person name="Wasserman M."/>
            <person name="Watts T."/>
            <person name="Wilson D."/>
            <person name="Wilson R.K."/>
            <person name="Wing R.A."/>
            <person name="Wolfner M.F."/>
            <person name="Wong A."/>
            <person name="Wong G.K."/>
            <person name="Wu C.I."/>
            <person name="Wu G."/>
            <person name="Yamamoto D."/>
            <person name="Yang H.P."/>
            <person name="Yang S.P."/>
            <person name="Yorke J.A."/>
            <person name="Yoshida K."/>
            <person name="Zdobnov E."/>
            <person name="Zhang P."/>
            <person name="Zhang Y."/>
            <person name="Zimin A.V."/>
            <person name="Baldwin J."/>
            <person name="Abdouelleil A."/>
            <person name="Abdulkadir J."/>
            <person name="Abebe A."/>
            <person name="Abera B."/>
            <person name="Abreu J."/>
            <person name="Acer S.C."/>
            <person name="Aftuck L."/>
            <person name="Alexander A."/>
            <person name="An P."/>
            <person name="Anderson E."/>
            <person name="Anderson S."/>
            <person name="Arachi H."/>
            <person name="Azer M."/>
            <person name="Bachantsang P."/>
            <person name="Barry A."/>
            <person name="Bayul T."/>
            <person name="Berlin A."/>
            <person name="Bessette D."/>
            <person name="Bloom T."/>
            <person name="Blye J."/>
            <person name="Boguslavskiy L."/>
            <person name="Bonnet C."/>
            <person name="Boukhgalter B."/>
            <person name="Bourzgui I."/>
            <person name="Brown A."/>
            <person name="Cahill P."/>
            <person name="Channer S."/>
            <person name="Cheshatsang Y."/>
            <person name="Chuda L."/>
            <person name="Citroen M."/>
            <person name="Collymore A."/>
            <person name="Cooke P."/>
            <person name="Costello M."/>
            <person name="D'Aco K."/>
            <person name="Daza R."/>
            <person name="De Haan G."/>
            <person name="DeGray S."/>
            <person name="DeMaso C."/>
            <person name="Dhargay N."/>
            <person name="Dooley K."/>
            <person name="Dooley E."/>
            <person name="Doricent M."/>
            <person name="Dorje P."/>
            <person name="Dorjee K."/>
            <person name="Dupes A."/>
            <person name="Elong R."/>
            <person name="Falk J."/>
            <person name="Farina A."/>
            <person name="Faro S."/>
            <person name="Ferguson D."/>
            <person name="Fisher S."/>
            <person name="Foley C.D."/>
            <person name="Franke A."/>
            <person name="Friedrich D."/>
            <person name="Gadbois L."/>
            <person name="Gearin G."/>
            <person name="Gearin C.R."/>
            <person name="Giannoukos G."/>
            <person name="Goode T."/>
            <person name="Graham J."/>
            <person name="Grandbois E."/>
            <person name="Grewal S."/>
            <person name="Gyaltsen K."/>
            <person name="Hafez N."/>
            <person name="Hagos B."/>
            <person name="Hall J."/>
            <person name="Henson C."/>
            <person name="Hollinger A."/>
            <person name="Honan T."/>
            <person name="Huard M.D."/>
            <person name="Hughes L."/>
            <person name="Hurhula B."/>
            <person name="Husby M.E."/>
            <person name="Kamat A."/>
            <person name="Kanga B."/>
            <person name="Kashin S."/>
            <person name="Khazanovich D."/>
            <person name="Kisner P."/>
            <person name="Lance K."/>
            <person name="Lara M."/>
            <person name="Lee W."/>
            <person name="Lennon N."/>
            <person name="Letendre F."/>
            <person name="LeVine R."/>
            <person name="Lipovsky A."/>
            <person name="Liu X."/>
            <person name="Liu J."/>
            <person name="Liu S."/>
            <person name="Lokyitsang T."/>
            <person name="Lokyitsang Y."/>
            <person name="Lubonja R."/>
            <person name="Lui A."/>
            <person name="MacDonald P."/>
            <person name="Magnisalis V."/>
            <person name="Maru K."/>
            <person name="Matthews C."/>
            <person name="McCusker W."/>
            <person name="McDonough S."/>
            <person name="Mehta T."/>
            <person name="Meldrim J."/>
            <person name="Meneus L."/>
            <person name="Mihai O."/>
            <person name="Mihalev A."/>
            <person name="Mihova T."/>
            <person name="Mittelman R."/>
            <person name="Mlenga V."/>
            <person name="Montmayeur A."/>
            <person name="Mulrain L."/>
            <person name="Navidi A."/>
            <person name="Naylor J."/>
            <person name="Negash T."/>
            <person name="Nguyen T."/>
            <person name="Nguyen N."/>
            <person name="Nicol R."/>
            <person name="Norbu C."/>
            <person name="Norbu N."/>
            <person name="Novod N."/>
            <person name="O'Neill B."/>
            <person name="Osman S."/>
            <person name="Markiewicz E."/>
            <person name="Oyono O.L."/>
            <person name="Patti C."/>
            <person name="Phunkhang P."/>
            <person name="Pierre F."/>
            <person name="Priest M."/>
            <person name="Raghuraman S."/>
            <person name="Rege F."/>
            <person name="Reyes R."/>
            <person name="Rise C."/>
            <person name="Rogov P."/>
            <person name="Ross K."/>
            <person name="Ryan E."/>
            <person name="Settipalli S."/>
            <person name="Shea T."/>
            <person name="Sherpa N."/>
            <person name="Shi L."/>
            <person name="Shih D."/>
            <person name="Sparrow T."/>
            <person name="Spaulding J."/>
            <person name="Stalker J."/>
            <person name="Stange-Thomann N."/>
            <person name="Stavropoulos S."/>
            <person name="Stone C."/>
            <person name="Strader C."/>
            <person name="Tesfaye S."/>
            <person name="Thomson T."/>
            <person name="Thoulutsang Y."/>
            <person name="Thoulutsang D."/>
            <person name="Topham K."/>
            <person name="Topping I."/>
            <person name="Tsamla T."/>
            <person name="Vassiliev H."/>
            <person name="Vo A."/>
            <person name="Wangchuk T."/>
            <person name="Wangdi T."/>
            <person name="Weiand M."/>
            <person name="Wilkinson J."/>
            <person name="Wilson A."/>
            <person name="Yadav S."/>
            <person name="Young G."/>
            <person name="Yu Q."/>
            <person name="Zembek L."/>
            <person name="Zhong D."/>
            <person name="Zimmer A."/>
            <person name="Zwirko Z."/>
            <person name="Jaffe D.B."/>
            <person name="Alvarez P."/>
            <person name="Brockman W."/>
            <person name="Butler J."/>
            <person name="Chin C."/>
            <person name="Gnerre S."/>
            <person name="Grabherr M."/>
            <person name="Kleber M."/>
            <person name="Mauceli E."/>
            <person name="MacCallum I."/>
        </authorList>
    </citation>
    <scope>NUCLEOTIDE SEQUENCE [LARGE SCALE GENOMIC DNA]</scope>
    <source>
        <strain evidence="15">Tucson 15287-2541.00</strain>
    </source>
</reference>
<feature type="domain" description="Protein kinase" evidence="13">
    <location>
        <begin position="128"/>
        <end position="429"/>
    </location>
</feature>
<evidence type="ECO:0000256" key="3">
    <source>
        <dbReference type="ARBA" id="ARBA00022679"/>
    </source>
</evidence>
<feature type="coiled-coil region" evidence="11">
    <location>
        <begin position="753"/>
        <end position="780"/>
    </location>
</feature>
<dbReference type="PROSITE" id="PS50011">
    <property type="entry name" value="PROTEIN_KINASE_DOM"/>
    <property type="match status" value="1"/>
</dbReference>
<dbReference type="KEGG" id="dgr:6565447"/>
<dbReference type="SMART" id="SM00220">
    <property type="entry name" value="S_TKc"/>
    <property type="match status" value="1"/>
</dbReference>
<evidence type="ECO:0000256" key="1">
    <source>
        <dbReference type="ARBA" id="ARBA00012411"/>
    </source>
</evidence>
<comment type="similarity">
    <text evidence="10">Belongs to the protein kinase superfamily. Ser/Thr protein kinase family. MAP kinase subfamily.</text>
</comment>
<comment type="catalytic activity">
    <reaction evidence="7 10">
        <text>L-threonyl-[protein] + ATP = O-phospho-L-threonyl-[protein] + ADP + H(+)</text>
        <dbReference type="Rhea" id="RHEA:46608"/>
        <dbReference type="Rhea" id="RHEA-COMP:11060"/>
        <dbReference type="Rhea" id="RHEA-COMP:11605"/>
        <dbReference type="ChEBI" id="CHEBI:15378"/>
        <dbReference type="ChEBI" id="CHEBI:30013"/>
        <dbReference type="ChEBI" id="CHEBI:30616"/>
        <dbReference type="ChEBI" id="CHEBI:61977"/>
        <dbReference type="ChEBI" id="CHEBI:456216"/>
        <dbReference type="EC" id="2.7.11.24"/>
    </reaction>
</comment>
<feature type="binding site" evidence="9">
    <location>
        <position position="157"/>
    </location>
    <ligand>
        <name>ATP</name>
        <dbReference type="ChEBI" id="CHEBI:30616"/>
    </ligand>
</feature>
<evidence type="ECO:0000256" key="9">
    <source>
        <dbReference type="PROSITE-ProRule" id="PRU10141"/>
    </source>
</evidence>
<dbReference type="GO" id="GO:0007030">
    <property type="term" value="P:Golgi organization"/>
    <property type="evidence" value="ECO:0007669"/>
    <property type="project" value="EnsemblMetazoa"/>
</dbReference>
<comment type="cofactor">
    <cofactor evidence="10">
        <name>Mg(2+)</name>
        <dbReference type="ChEBI" id="CHEBI:18420"/>
    </cofactor>
</comment>
<evidence type="ECO:0000313" key="14">
    <source>
        <dbReference type="EMBL" id="EDW00320.1"/>
    </source>
</evidence>
<evidence type="ECO:0000256" key="11">
    <source>
        <dbReference type="SAM" id="Coils"/>
    </source>
</evidence>
<dbReference type="Pfam" id="PF00069">
    <property type="entry name" value="Pkinase"/>
    <property type="match status" value="1"/>
</dbReference>
<evidence type="ECO:0000256" key="6">
    <source>
        <dbReference type="ARBA" id="ARBA00022840"/>
    </source>
</evidence>
<feature type="compositionally biased region" description="Polar residues" evidence="12">
    <location>
        <begin position="819"/>
        <end position="837"/>
    </location>
</feature>
<dbReference type="Gene3D" id="1.10.510.10">
    <property type="entry name" value="Transferase(Phosphotransferase) domain 1"/>
    <property type="match status" value="1"/>
</dbReference>
<feature type="compositionally biased region" description="Low complexity" evidence="12">
    <location>
        <begin position="801"/>
        <end position="818"/>
    </location>
</feature>
<dbReference type="FunFam" id="1.10.510.10:FF:000238">
    <property type="entry name" value="Mitogen-activated protein kinase"/>
    <property type="match status" value="1"/>
</dbReference>
<dbReference type="InterPro" id="IPR000719">
    <property type="entry name" value="Prot_kinase_dom"/>
</dbReference>
<dbReference type="GO" id="GO:0034198">
    <property type="term" value="P:cellular response to amino acid starvation"/>
    <property type="evidence" value="ECO:0007669"/>
    <property type="project" value="EnsemblMetazoa"/>
</dbReference>
<dbReference type="OMA" id="SSCHAQP"/>
<dbReference type="GO" id="GO:0005789">
    <property type="term" value="C:endoplasmic reticulum membrane"/>
    <property type="evidence" value="ECO:0007669"/>
    <property type="project" value="EnsemblMetazoa"/>
</dbReference>
<keyword evidence="2 10" id="KW-0723">Serine/threonine-protein kinase</keyword>
<dbReference type="PANTHER" id="PTHR24055">
    <property type="entry name" value="MITOGEN-ACTIVATED PROTEIN KINASE"/>
    <property type="match status" value="1"/>
</dbReference>
<feature type="compositionally biased region" description="Polar residues" evidence="12">
    <location>
        <begin position="596"/>
        <end position="606"/>
    </location>
</feature>
<dbReference type="InterPro" id="IPR008271">
    <property type="entry name" value="Ser/Thr_kinase_AS"/>
</dbReference>
<proteinExistence type="inferred from homology"/>
<keyword evidence="5 10" id="KW-0418">Kinase</keyword>
<dbReference type="GO" id="GO:0035082">
    <property type="term" value="P:axoneme assembly"/>
    <property type="evidence" value="ECO:0007669"/>
    <property type="project" value="EnsemblMetazoa"/>
</dbReference>
<comment type="catalytic activity">
    <reaction evidence="8">
        <text>L-seryl-[protein] + ATP = O-phospho-L-seryl-[protein] + ADP + H(+)</text>
        <dbReference type="Rhea" id="RHEA:17989"/>
        <dbReference type="Rhea" id="RHEA-COMP:9863"/>
        <dbReference type="Rhea" id="RHEA-COMP:11604"/>
        <dbReference type="ChEBI" id="CHEBI:15378"/>
        <dbReference type="ChEBI" id="CHEBI:29999"/>
        <dbReference type="ChEBI" id="CHEBI:30616"/>
        <dbReference type="ChEBI" id="CHEBI:83421"/>
        <dbReference type="ChEBI" id="CHEBI:456216"/>
        <dbReference type="EC" id="2.7.11.24"/>
    </reaction>
</comment>
<dbReference type="AlphaFoldDB" id="B4JL67"/>
<dbReference type="PROSITE" id="PS00108">
    <property type="entry name" value="PROTEIN_KINASE_ST"/>
    <property type="match status" value="1"/>
</dbReference>
<comment type="activity regulation">
    <text evidence="10">Activated by threonine and tyrosine phosphorylation.</text>
</comment>
<evidence type="ECO:0000256" key="2">
    <source>
        <dbReference type="ARBA" id="ARBA00022527"/>
    </source>
</evidence>
<keyword evidence="11" id="KW-0175">Coiled coil</keyword>
<dbReference type="InterPro" id="IPR017441">
    <property type="entry name" value="Protein_kinase_ATP_BS"/>
</dbReference>
<feature type="compositionally biased region" description="Basic residues" evidence="12">
    <location>
        <begin position="549"/>
        <end position="562"/>
    </location>
</feature>
<feature type="region of interest" description="Disordered" evidence="12">
    <location>
        <begin position="474"/>
        <end position="497"/>
    </location>
</feature>
<gene>
    <name evidence="14" type="primary">Dgri\GH11922</name>
    <name evidence="14" type="ORF">Dgri_GH11922</name>
</gene>
<dbReference type="EMBL" id="CH916370">
    <property type="protein sequence ID" value="EDW00320.1"/>
    <property type="molecule type" value="Genomic_DNA"/>
</dbReference>
<name>B4JL67_DROGR</name>
<dbReference type="InterPro" id="IPR011009">
    <property type="entry name" value="Kinase-like_dom_sf"/>
</dbReference>
<evidence type="ECO:0000256" key="10">
    <source>
        <dbReference type="RuleBase" id="RU361165"/>
    </source>
</evidence>
<dbReference type="GO" id="GO:1905349">
    <property type="term" value="P:ciliary transition zone assembly"/>
    <property type="evidence" value="ECO:0007669"/>
    <property type="project" value="EnsemblMetazoa"/>
</dbReference>
<dbReference type="eggNOG" id="KOG0660">
    <property type="taxonomic scope" value="Eukaryota"/>
</dbReference>
<accession>B4JL67</accession>
<dbReference type="CDD" id="cd07852">
    <property type="entry name" value="STKc_MAPK15-like"/>
    <property type="match status" value="1"/>
</dbReference>
<feature type="region of interest" description="Disordered" evidence="12">
    <location>
        <begin position="1"/>
        <end position="29"/>
    </location>
</feature>
<sequence>MHPHQPSTINISSNQPTNPSQLQAGVRPERKQAIECIESLTGVSDLEVEKRKQRHRKLQLQQQQQQQRQVERPQEIEEAYHMRCHKGNSVLKHDESSKDIEKENQMAERSKAQERRIYELDQNVERYFDVRKRLGKGAYGIVWKAIDKRQNNTVALKKIYDAFRDETDAQRTYREVAFLRAFRPHPNIIRLLDIFKSSNNLDFYLVFEYMDSDLHNVIRKGNVLRAIHKRFVTYQLINAIRYMHSGNVIHRDLKPSNILIDNKCRIKVADFGLARTLCVKRRTNSDYESKDELDSGVMLTDYVATRWYRAPEILVASRRYTKGIDMWSLGCILAEMILQKPLFQGSSTINQIEKIVNALPDVTERDIESIGATFGSILLSKKIVRDCRHSLDELIPYCCDDAMSLIKSLLVLDPDGRLTAKESIAHPYVLRFRSSSATLELRTEVKPTLNDDIRYCVNDYRTRLYEMIAPELRASARHSSATPKTPVAPPTGSDVQPPAAALTHVIRAVSKTSSHHRSVASSCHAAGQTEFVTQSISNMTKSWVDEQRKHHRQQQQFQKKHQPHQEQQQQLRPQLQLQQQQQQPQKHLPHLHRTNRNSNEPNSQLRRTAAKELPTQMAPHREQLSAVGAATATVEQPVRVRKSRKESNQRRLDKIKRLIEQTNTKSEQPAVAVATDNIEPQAEFQLNHLTMAHSQAIERMQSKAMQINVTLEQIKLEHQELVHNNYRNEVIHPQHKHFPHEQQNEELMDAAAYFCLNSRLRQLEDEMDKCKRQIFNYVQDNQQVLHEQSLCTQIGQLLQPSSSSSTSTSTTSPPVNSSQCDSGVNQNPIAATGSNSMLKRDKQKQLQFCEFLARDESNANAYEPPNLGNVYKFSQLHVHVQNDLAQSMASASSQRQLSSTLKKSTDCMPVQKDIRPVSRVYPNNLAFPGAQPHAREK</sequence>
<feature type="compositionally biased region" description="Polar residues" evidence="12">
    <location>
        <begin position="1"/>
        <end position="23"/>
    </location>
</feature>
<keyword evidence="6 9" id="KW-0067">ATP-binding</keyword>
<dbReference type="GO" id="GO:0045792">
    <property type="term" value="P:negative regulation of cell size"/>
    <property type="evidence" value="ECO:0007669"/>
    <property type="project" value="EnsemblMetazoa"/>
</dbReference>
<dbReference type="InterPro" id="IPR050117">
    <property type="entry name" value="MAPK"/>
</dbReference>
<keyword evidence="3 10" id="KW-0808">Transferase</keyword>
<dbReference type="STRING" id="7222.B4JL67"/>
<evidence type="ECO:0000256" key="12">
    <source>
        <dbReference type="SAM" id="MobiDB-lite"/>
    </source>
</evidence>
<dbReference type="InterPro" id="IPR003527">
    <property type="entry name" value="MAP_kinase_CS"/>
</dbReference>